<organism evidence="1 2">
    <name type="scientific">Leptosia nina</name>
    <dbReference type="NCBI Taxonomy" id="320188"/>
    <lineage>
        <taxon>Eukaryota</taxon>
        <taxon>Metazoa</taxon>
        <taxon>Ecdysozoa</taxon>
        <taxon>Arthropoda</taxon>
        <taxon>Hexapoda</taxon>
        <taxon>Insecta</taxon>
        <taxon>Pterygota</taxon>
        <taxon>Neoptera</taxon>
        <taxon>Endopterygota</taxon>
        <taxon>Lepidoptera</taxon>
        <taxon>Glossata</taxon>
        <taxon>Ditrysia</taxon>
        <taxon>Papilionoidea</taxon>
        <taxon>Pieridae</taxon>
        <taxon>Pierinae</taxon>
        <taxon>Leptosia</taxon>
    </lineage>
</organism>
<name>A0AAV1IUE5_9NEOP</name>
<dbReference type="Proteomes" id="UP001497472">
    <property type="component" value="Unassembled WGS sequence"/>
</dbReference>
<evidence type="ECO:0000313" key="1">
    <source>
        <dbReference type="EMBL" id="CAK1540217.1"/>
    </source>
</evidence>
<accession>A0AAV1IUE5</accession>
<comment type="caution">
    <text evidence="1">The sequence shown here is derived from an EMBL/GenBank/DDBJ whole genome shotgun (WGS) entry which is preliminary data.</text>
</comment>
<dbReference type="EMBL" id="CAVLEF010000001">
    <property type="protein sequence ID" value="CAK1540217.1"/>
    <property type="molecule type" value="Genomic_DNA"/>
</dbReference>
<reference evidence="1 2" key="1">
    <citation type="submission" date="2023-11" db="EMBL/GenBank/DDBJ databases">
        <authorList>
            <person name="Okamura Y."/>
        </authorList>
    </citation>
    <scope>NUCLEOTIDE SEQUENCE [LARGE SCALE GENOMIC DNA]</scope>
</reference>
<dbReference type="AlphaFoldDB" id="A0AAV1IUE5"/>
<gene>
    <name evidence="1" type="ORF">LNINA_LOCUS287</name>
</gene>
<sequence length="378" mass="45280">MDLSIFNKLDVKDITLKDTIISLLQDIQDIDDAYMQRLVDLKDRMYTKWHQPWYQKTTSLTRKLKQDEDQPDKFRTDKITTAECKYIDKNWAKFIKKFNVPDQPISLARWRNRGKISKRSSPEEYVRRFVISFLARHLERNLNQVYLYFVAHYGAPNKGPYTSLELKVIAACYYHFPKDAIQYASQILGREARGIHMRIKENIQEAPQHYTRTKWTLESASNLVKLLMEYTNLSLEELKYQKIEKSIWSKLESDFNKSAKTMEKFWWYYLHTQIFVKTDIKIQNLREKIVKLIRAYQPEVWTDIRWKDFLEHLPDGITAGFIYNISVKVAQLYKNYLSAPLDDVLDFVIQKIKQYPNKRLKTLTLNDQGMLEFIHYKK</sequence>
<proteinExistence type="predicted"/>
<evidence type="ECO:0000313" key="2">
    <source>
        <dbReference type="Proteomes" id="UP001497472"/>
    </source>
</evidence>
<keyword evidence="2" id="KW-1185">Reference proteome</keyword>
<protein>
    <submittedName>
        <fullName evidence="1">Uncharacterized protein</fullName>
    </submittedName>
</protein>